<feature type="transmembrane region" description="Helical" evidence="7">
    <location>
        <begin position="148"/>
        <end position="167"/>
    </location>
</feature>
<evidence type="ECO:0000256" key="2">
    <source>
        <dbReference type="ARBA" id="ARBA00022475"/>
    </source>
</evidence>
<dbReference type="GO" id="GO:0042158">
    <property type="term" value="P:lipoprotein biosynthetic process"/>
    <property type="evidence" value="ECO:0007669"/>
    <property type="project" value="InterPro"/>
</dbReference>
<dbReference type="Proteomes" id="UP000199031">
    <property type="component" value="Unassembled WGS sequence"/>
</dbReference>
<reference evidence="8 9" key="1">
    <citation type="submission" date="2016-10" db="EMBL/GenBank/DDBJ databases">
        <authorList>
            <person name="de Groot N.N."/>
        </authorList>
    </citation>
    <scope>NUCLEOTIDE SEQUENCE [LARGE SCALE GENOMIC DNA]</scope>
    <source>
        <strain evidence="8 9">DSM 28286</strain>
    </source>
</reference>
<evidence type="ECO:0000256" key="5">
    <source>
        <dbReference type="ARBA" id="ARBA00022989"/>
    </source>
</evidence>
<evidence type="ECO:0000256" key="3">
    <source>
        <dbReference type="ARBA" id="ARBA00022679"/>
    </source>
</evidence>
<keyword evidence="3 8" id="KW-0808">Transferase</keyword>
<gene>
    <name evidence="8" type="ORF">SAMN05444277_11555</name>
</gene>
<dbReference type="STRING" id="1465490.SAMN05444277_11555"/>
<feature type="transmembrane region" description="Helical" evidence="7">
    <location>
        <begin position="187"/>
        <end position="207"/>
    </location>
</feature>
<evidence type="ECO:0000256" key="4">
    <source>
        <dbReference type="ARBA" id="ARBA00022692"/>
    </source>
</evidence>
<dbReference type="PANTHER" id="PTHR30589">
    <property type="entry name" value="PROLIPOPROTEIN DIACYLGLYCERYL TRANSFERASE"/>
    <property type="match status" value="1"/>
</dbReference>
<dbReference type="OrthoDB" id="871140at2"/>
<dbReference type="AlphaFoldDB" id="A0A1I5Z1M3"/>
<evidence type="ECO:0000313" key="9">
    <source>
        <dbReference type="Proteomes" id="UP000199031"/>
    </source>
</evidence>
<dbReference type="RefSeq" id="WP_090662482.1">
    <property type="nucleotide sequence ID" value="NZ_FOXQ01000015.1"/>
</dbReference>
<evidence type="ECO:0000256" key="6">
    <source>
        <dbReference type="ARBA" id="ARBA00023136"/>
    </source>
</evidence>
<protein>
    <submittedName>
        <fullName evidence="8">Prolipoprotein diacylglyceryl transferase</fullName>
    </submittedName>
</protein>
<dbReference type="EMBL" id="FOXQ01000015">
    <property type="protein sequence ID" value="SFQ50007.1"/>
    <property type="molecule type" value="Genomic_DNA"/>
</dbReference>
<feature type="transmembrane region" description="Helical" evidence="7">
    <location>
        <begin position="20"/>
        <end position="42"/>
    </location>
</feature>
<keyword evidence="8" id="KW-0449">Lipoprotein</keyword>
<feature type="transmembrane region" description="Helical" evidence="7">
    <location>
        <begin position="364"/>
        <end position="381"/>
    </location>
</feature>
<dbReference type="GO" id="GO:0008961">
    <property type="term" value="F:phosphatidylglycerol-prolipoprotein diacylglyceryl transferase activity"/>
    <property type="evidence" value="ECO:0007669"/>
    <property type="project" value="InterPro"/>
</dbReference>
<organism evidence="8 9">
    <name type="scientific">Parafilimonas terrae</name>
    <dbReference type="NCBI Taxonomy" id="1465490"/>
    <lineage>
        <taxon>Bacteria</taxon>
        <taxon>Pseudomonadati</taxon>
        <taxon>Bacteroidota</taxon>
        <taxon>Chitinophagia</taxon>
        <taxon>Chitinophagales</taxon>
        <taxon>Chitinophagaceae</taxon>
        <taxon>Parafilimonas</taxon>
    </lineage>
</organism>
<sequence>MYPNLYYLFKDVFGWNLPALKIVNTFGFCVAISFLVCAWLLVKELKRKQALGYFVYKEVTIEIGKPASIAELLINFFLGFLLGYKILGIFIIKGALNDPQEFIFSSLGSLPAGILLGLFFAGFKWWEKNKAKLPKPEKRNIRIWPSDRVGDITIIAAVAGFAGAKIFDNLENWDRFIQDPIGNLFSASGLTFYGGLIVASLALLYYFRKNKISFINVADACAPGLMFAYGWGRMGCQVAGDGDWGIINSAFVSNAEGGVQLAGSSSEFQKVLADNAQYYVSQFGSLNEVQHAAVKPFLGLPNWLFAYTYPHNVNSEGIPIFGCTWDNYCNHLPLPVFPTPIYEIVACLLLFAFLWSIRKRIKMPGRLFAIYLFVNGIERFLVEHIRVNTKYHFLGINPTQAEIISLGLIIAGVALYIIVPKLKAARQLAANINTPS</sequence>
<feature type="transmembrane region" description="Helical" evidence="7">
    <location>
        <begin position="214"/>
        <end position="232"/>
    </location>
</feature>
<evidence type="ECO:0000256" key="1">
    <source>
        <dbReference type="ARBA" id="ARBA00007150"/>
    </source>
</evidence>
<feature type="transmembrane region" description="Helical" evidence="7">
    <location>
        <begin position="72"/>
        <end position="96"/>
    </location>
</feature>
<accession>A0A1I5Z1M3</accession>
<keyword evidence="5 7" id="KW-1133">Transmembrane helix</keyword>
<dbReference type="PANTHER" id="PTHR30589:SF0">
    <property type="entry name" value="PHOSPHATIDYLGLYCEROL--PROLIPOPROTEIN DIACYLGLYCERYL TRANSFERASE"/>
    <property type="match status" value="1"/>
</dbReference>
<comment type="similarity">
    <text evidence="1">Belongs to the Lgt family.</text>
</comment>
<name>A0A1I5Z1M3_9BACT</name>
<feature type="transmembrane region" description="Helical" evidence="7">
    <location>
        <begin position="340"/>
        <end position="357"/>
    </location>
</feature>
<feature type="transmembrane region" description="Helical" evidence="7">
    <location>
        <begin position="401"/>
        <end position="419"/>
    </location>
</feature>
<keyword evidence="2" id="KW-1003">Cell membrane</keyword>
<evidence type="ECO:0000256" key="7">
    <source>
        <dbReference type="SAM" id="Phobius"/>
    </source>
</evidence>
<feature type="transmembrane region" description="Helical" evidence="7">
    <location>
        <begin position="102"/>
        <end position="127"/>
    </location>
</feature>
<keyword evidence="4 7" id="KW-0812">Transmembrane</keyword>
<dbReference type="Pfam" id="PF01790">
    <property type="entry name" value="LGT"/>
    <property type="match status" value="1"/>
</dbReference>
<keyword evidence="9" id="KW-1185">Reference proteome</keyword>
<keyword evidence="6 7" id="KW-0472">Membrane</keyword>
<evidence type="ECO:0000313" key="8">
    <source>
        <dbReference type="EMBL" id="SFQ50007.1"/>
    </source>
</evidence>
<dbReference type="GO" id="GO:0005886">
    <property type="term" value="C:plasma membrane"/>
    <property type="evidence" value="ECO:0007669"/>
    <property type="project" value="InterPro"/>
</dbReference>
<dbReference type="InterPro" id="IPR001640">
    <property type="entry name" value="Lgt"/>
</dbReference>
<proteinExistence type="inferred from homology"/>